<feature type="region of interest" description="Disordered" evidence="1">
    <location>
        <begin position="1"/>
        <end position="70"/>
    </location>
</feature>
<dbReference type="AlphaFoldDB" id="A0AA87Z563"/>
<name>A0AA87Z563_FICCA</name>
<proteinExistence type="predicted"/>
<evidence type="ECO:0000313" key="2">
    <source>
        <dbReference type="EMBL" id="GMN29012.1"/>
    </source>
</evidence>
<evidence type="ECO:0000313" key="3">
    <source>
        <dbReference type="Proteomes" id="UP001187192"/>
    </source>
</evidence>
<keyword evidence="3" id="KW-1185">Reference proteome</keyword>
<comment type="caution">
    <text evidence="2">The sequence shown here is derived from an EMBL/GenBank/DDBJ whole genome shotgun (WGS) entry which is preliminary data.</text>
</comment>
<dbReference type="EMBL" id="BTGU01000002">
    <property type="protein sequence ID" value="GMN29012.1"/>
    <property type="molecule type" value="Genomic_DNA"/>
</dbReference>
<accession>A0AA87Z563</accession>
<protein>
    <submittedName>
        <fullName evidence="2">Uncharacterized protein</fullName>
    </submittedName>
</protein>
<feature type="compositionally biased region" description="Low complexity" evidence="1">
    <location>
        <begin position="57"/>
        <end position="70"/>
    </location>
</feature>
<sequence length="70" mass="7444">MASTAWGGRGRIHDGGIGPRWSASPYGSGKSRSAPVLSHLRRRRSPRESQPPPAPSTPLARLLSLAIETS</sequence>
<organism evidence="2 3">
    <name type="scientific">Ficus carica</name>
    <name type="common">Common fig</name>
    <dbReference type="NCBI Taxonomy" id="3494"/>
    <lineage>
        <taxon>Eukaryota</taxon>
        <taxon>Viridiplantae</taxon>
        <taxon>Streptophyta</taxon>
        <taxon>Embryophyta</taxon>
        <taxon>Tracheophyta</taxon>
        <taxon>Spermatophyta</taxon>
        <taxon>Magnoliopsida</taxon>
        <taxon>eudicotyledons</taxon>
        <taxon>Gunneridae</taxon>
        <taxon>Pentapetalae</taxon>
        <taxon>rosids</taxon>
        <taxon>fabids</taxon>
        <taxon>Rosales</taxon>
        <taxon>Moraceae</taxon>
        <taxon>Ficeae</taxon>
        <taxon>Ficus</taxon>
    </lineage>
</organism>
<gene>
    <name evidence="2" type="ORF">TIFTF001_002282</name>
</gene>
<evidence type="ECO:0000256" key="1">
    <source>
        <dbReference type="SAM" id="MobiDB-lite"/>
    </source>
</evidence>
<dbReference type="Proteomes" id="UP001187192">
    <property type="component" value="Unassembled WGS sequence"/>
</dbReference>
<reference evidence="2" key="1">
    <citation type="submission" date="2023-07" db="EMBL/GenBank/DDBJ databases">
        <title>draft genome sequence of fig (Ficus carica).</title>
        <authorList>
            <person name="Takahashi T."/>
            <person name="Nishimura K."/>
        </authorList>
    </citation>
    <scope>NUCLEOTIDE SEQUENCE</scope>
</reference>
<dbReference type="Gramene" id="FCD_00031686-RA">
    <property type="protein sequence ID" value="FCD_00031686-RA:cds"/>
    <property type="gene ID" value="FCD_00031686"/>
</dbReference>